<evidence type="ECO:0000256" key="3">
    <source>
        <dbReference type="SAM" id="MobiDB-lite"/>
    </source>
</evidence>
<protein>
    <recommendedName>
        <fullName evidence="2">hydroxymethylpyrimidine kinase</fullName>
        <ecNumber evidence="2">2.7.1.49</ecNumber>
    </recommendedName>
</protein>
<evidence type="ECO:0000259" key="4">
    <source>
        <dbReference type="Pfam" id="PF08543"/>
    </source>
</evidence>
<feature type="region of interest" description="Disordered" evidence="3">
    <location>
        <begin position="241"/>
        <end position="264"/>
    </location>
</feature>
<feature type="compositionally biased region" description="Low complexity" evidence="3">
    <location>
        <begin position="241"/>
        <end position="250"/>
    </location>
</feature>
<dbReference type="RefSeq" id="WP_271053373.1">
    <property type="nucleotide sequence ID" value="NZ_JAQIIO010000003.1"/>
</dbReference>
<proteinExistence type="predicted"/>
<dbReference type="Gene3D" id="3.40.1190.20">
    <property type="match status" value="1"/>
</dbReference>
<dbReference type="EC" id="2.7.1.49" evidence="2"/>
<dbReference type="PANTHER" id="PTHR20858">
    <property type="entry name" value="PHOSPHOMETHYLPYRIMIDINE KINASE"/>
    <property type="match status" value="1"/>
</dbReference>
<dbReference type="Pfam" id="PF08543">
    <property type="entry name" value="Phos_pyr_kin"/>
    <property type="match status" value="1"/>
</dbReference>
<gene>
    <name evidence="5" type="ORF">O2N63_06195</name>
</gene>
<dbReference type="EMBL" id="JAQIIO010000003">
    <property type="protein sequence ID" value="MDA5093674.1"/>
    <property type="molecule type" value="Genomic_DNA"/>
</dbReference>
<keyword evidence="5" id="KW-0808">Transferase</keyword>
<accession>A0ABT4VZI4</accession>
<evidence type="ECO:0000313" key="6">
    <source>
        <dbReference type="Proteomes" id="UP001528040"/>
    </source>
</evidence>
<name>A0ABT4VZI4_9RHOB</name>
<feature type="domain" description="Pyridoxamine kinase/Phosphomethylpyrimidine kinase" evidence="4">
    <location>
        <begin position="13"/>
        <end position="240"/>
    </location>
</feature>
<dbReference type="InterPro" id="IPR004399">
    <property type="entry name" value="HMP/HMP-P_kinase_dom"/>
</dbReference>
<dbReference type="Proteomes" id="UP001528040">
    <property type="component" value="Unassembled WGS sequence"/>
</dbReference>
<dbReference type="GO" id="GO:0016301">
    <property type="term" value="F:kinase activity"/>
    <property type="evidence" value="ECO:0007669"/>
    <property type="project" value="UniProtKB-KW"/>
</dbReference>
<sequence length="264" mass="27437">MNANRILVIAGTDSSGGAGLTRDTAVANEMGCDVLPVVTAVTAQTHSNMTGVRPMSASFVMQQLDAALASGTFKAIKIGMLGTPDIAECVAEWLERRSMPTVIDPVLKTSSGWNLNSGILPQRLLAQADLLTPNLPEAAALTGRPVATTHAQVTDQASEILSGGPDAVLIKGGHGNGANSLDHLFGRSGHQTFSAPRVINGKRGTGCTLATAIACQLALGCDLIQACQSAKEFVHTWLSAPSDASPSRRAQPLFAPQDHLSDHL</sequence>
<evidence type="ECO:0000256" key="2">
    <source>
        <dbReference type="ARBA" id="ARBA00012135"/>
    </source>
</evidence>
<evidence type="ECO:0000313" key="5">
    <source>
        <dbReference type="EMBL" id="MDA5093674.1"/>
    </source>
</evidence>
<evidence type="ECO:0000256" key="1">
    <source>
        <dbReference type="ARBA" id="ARBA00004948"/>
    </source>
</evidence>
<dbReference type="InterPro" id="IPR013749">
    <property type="entry name" value="PM/HMP-P_kinase-1"/>
</dbReference>
<dbReference type="InterPro" id="IPR029056">
    <property type="entry name" value="Ribokinase-like"/>
</dbReference>
<dbReference type="CDD" id="cd01169">
    <property type="entry name" value="HMPP_kinase"/>
    <property type="match status" value="1"/>
</dbReference>
<keyword evidence="6" id="KW-1185">Reference proteome</keyword>
<keyword evidence="5" id="KW-0418">Kinase</keyword>
<dbReference type="SUPFAM" id="SSF53613">
    <property type="entry name" value="Ribokinase-like"/>
    <property type="match status" value="1"/>
</dbReference>
<comment type="pathway">
    <text evidence="1">Cofactor biosynthesis; thiamine diphosphate biosynthesis.</text>
</comment>
<dbReference type="PANTHER" id="PTHR20858:SF17">
    <property type="entry name" value="HYDROXYMETHYLPYRIMIDINE_PHOSPHOMETHYLPYRIMIDINE KINASE THI20-RELATED"/>
    <property type="match status" value="1"/>
</dbReference>
<comment type="caution">
    <text evidence="5">The sequence shown here is derived from an EMBL/GenBank/DDBJ whole genome shotgun (WGS) entry which is preliminary data.</text>
</comment>
<organism evidence="5 6">
    <name type="scientific">Aliiroseovarius salicola</name>
    <dbReference type="NCBI Taxonomy" id="3009082"/>
    <lineage>
        <taxon>Bacteria</taxon>
        <taxon>Pseudomonadati</taxon>
        <taxon>Pseudomonadota</taxon>
        <taxon>Alphaproteobacteria</taxon>
        <taxon>Rhodobacterales</taxon>
        <taxon>Paracoccaceae</taxon>
        <taxon>Aliiroseovarius</taxon>
    </lineage>
</organism>
<reference evidence="5 6" key="1">
    <citation type="submission" date="2023-01" db="EMBL/GenBank/DDBJ databases">
        <authorList>
            <person name="Yoon J.-W."/>
        </authorList>
    </citation>
    <scope>NUCLEOTIDE SEQUENCE [LARGE SCALE GENOMIC DNA]</scope>
    <source>
        <strain evidence="5 6">KMU-50</strain>
    </source>
</reference>